<dbReference type="PANTHER" id="PTHR43569:SF1">
    <property type="entry name" value="BLL3371 PROTEIN"/>
    <property type="match status" value="1"/>
</dbReference>
<dbReference type="GO" id="GO:0016787">
    <property type="term" value="F:hydrolase activity"/>
    <property type="evidence" value="ECO:0007669"/>
    <property type="project" value="UniProtKB-KW"/>
</dbReference>
<dbReference type="InterPro" id="IPR052350">
    <property type="entry name" value="Metallo-dep_Lactonases"/>
</dbReference>
<dbReference type="Pfam" id="PF04909">
    <property type="entry name" value="Amidohydro_2"/>
    <property type="match status" value="1"/>
</dbReference>
<evidence type="ECO:0000256" key="1">
    <source>
        <dbReference type="ARBA" id="ARBA00038310"/>
    </source>
</evidence>
<feature type="region of interest" description="Disordered" evidence="2">
    <location>
        <begin position="1"/>
        <end position="22"/>
    </location>
</feature>
<gene>
    <name evidence="4" type="ORF">PTE30175_02210</name>
</gene>
<feature type="domain" description="Amidohydrolase-related" evidence="3">
    <location>
        <begin position="48"/>
        <end position="360"/>
    </location>
</feature>
<protein>
    <submittedName>
        <fullName evidence="4">Amidohydrolase</fullName>
    </submittedName>
</protein>
<dbReference type="AlphaFoldDB" id="A0A5E4UY45"/>
<dbReference type="RefSeq" id="WP_224788696.1">
    <property type="nucleotide sequence ID" value="NZ_CABPRZ010000007.1"/>
</dbReference>
<name>A0A5E4UY45_9BURK</name>
<keyword evidence="5" id="KW-1185">Reference proteome</keyword>
<dbReference type="InterPro" id="IPR032466">
    <property type="entry name" value="Metal_Hydrolase"/>
</dbReference>
<sequence length="390" mass="43350">MTGLQKPDRKQMSTHESCRRRGDHGHYVDHAWLAQRTEDALEPDIPIVDPHHHFWDRRPENSLYLFPEFLEDIRSSGHQIRGTVFVDCTSMYRAEGDRRFACVGEVEFVNGIAAMSASGGYGALRAGAGIVGGVDLMEGAQAGDVLRACMDRAPERFRGVRQLTAWDAHPDVNLLDFTTPLMLSDRKFREGFAQLAPLGLSFDAFLYHPQMPELIDLVDAFPDTTVIINHFGARAGLGPYAVDRDETFHQWAMHMRELARRPNVNLKLGGIGMRLAGLGFHDRDEPPTSQELADAWRPAFEICMEAFGPDRSMFESNYPVDKSLCTYGMVWNTFKRLAGRLSVSEKAALFAGTAVRIYRLPAELARQASDGTPPVVAGLPSANACRLSGN</sequence>
<keyword evidence="4" id="KW-0378">Hydrolase</keyword>
<evidence type="ECO:0000256" key="2">
    <source>
        <dbReference type="SAM" id="MobiDB-lite"/>
    </source>
</evidence>
<dbReference type="EMBL" id="CABPRZ010000007">
    <property type="protein sequence ID" value="VVE03865.1"/>
    <property type="molecule type" value="Genomic_DNA"/>
</dbReference>
<evidence type="ECO:0000313" key="5">
    <source>
        <dbReference type="Proteomes" id="UP000414233"/>
    </source>
</evidence>
<accession>A0A5E4UY45</accession>
<dbReference type="Proteomes" id="UP000414233">
    <property type="component" value="Unassembled WGS sequence"/>
</dbReference>
<proteinExistence type="inferred from homology"/>
<dbReference type="SUPFAM" id="SSF51556">
    <property type="entry name" value="Metallo-dependent hydrolases"/>
    <property type="match status" value="1"/>
</dbReference>
<dbReference type="Gene3D" id="3.20.20.140">
    <property type="entry name" value="Metal-dependent hydrolases"/>
    <property type="match status" value="1"/>
</dbReference>
<dbReference type="InterPro" id="IPR006680">
    <property type="entry name" value="Amidohydro-rel"/>
</dbReference>
<evidence type="ECO:0000313" key="4">
    <source>
        <dbReference type="EMBL" id="VVE03865.1"/>
    </source>
</evidence>
<organism evidence="4 5">
    <name type="scientific">Pandoraea terrae</name>
    <dbReference type="NCBI Taxonomy" id="1537710"/>
    <lineage>
        <taxon>Bacteria</taxon>
        <taxon>Pseudomonadati</taxon>
        <taxon>Pseudomonadota</taxon>
        <taxon>Betaproteobacteria</taxon>
        <taxon>Burkholderiales</taxon>
        <taxon>Burkholderiaceae</taxon>
        <taxon>Pandoraea</taxon>
    </lineage>
</organism>
<comment type="similarity">
    <text evidence="1">Belongs to the metallo-dependent hydrolases superfamily.</text>
</comment>
<reference evidence="4 5" key="1">
    <citation type="submission" date="2019-08" db="EMBL/GenBank/DDBJ databases">
        <authorList>
            <person name="Peeters C."/>
        </authorList>
    </citation>
    <scope>NUCLEOTIDE SEQUENCE [LARGE SCALE GENOMIC DNA]</scope>
    <source>
        <strain evidence="4 5">LMG 30175</strain>
    </source>
</reference>
<evidence type="ECO:0000259" key="3">
    <source>
        <dbReference type="Pfam" id="PF04909"/>
    </source>
</evidence>
<dbReference type="PANTHER" id="PTHR43569">
    <property type="entry name" value="AMIDOHYDROLASE"/>
    <property type="match status" value="1"/>
</dbReference>